<name>A0ACC2IE04_9PLEO</name>
<dbReference type="Proteomes" id="UP001153331">
    <property type="component" value="Unassembled WGS sequence"/>
</dbReference>
<proteinExistence type="predicted"/>
<evidence type="ECO:0000313" key="2">
    <source>
        <dbReference type="Proteomes" id="UP001153331"/>
    </source>
</evidence>
<organism evidence="1 2">
    <name type="scientific">Boeremia exigua</name>
    <dbReference type="NCBI Taxonomy" id="749465"/>
    <lineage>
        <taxon>Eukaryota</taxon>
        <taxon>Fungi</taxon>
        <taxon>Dikarya</taxon>
        <taxon>Ascomycota</taxon>
        <taxon>Pezizomycotina</taxon>
        <taxon>Dothideomycetes</taxon>
        <taxon>Pleosporomycetidae</taxon>
        <taxon>Pleosporales</taxon>
        <taxon>Pleosporineae</taxon>
        <taxon>Didymellaceae</taxon>
        <taxon>Boeremia</taxon>
    </lineage>
</organism>
<reference evidence="1" key="1">
    <citation type="submission" date="2022-11" db="EMBL/GenBank/DDBJ databases">
        <title>Genome Sequence of Boeremia exigua.</title>
        <authorList>
            <person name="Buettner E."/>
        </authorList>
    </citation>
    <scope>NUCLEOTIDE SEQUENCE</scope>
    <source>
        <strain evidence="1">CU02</strain>
    </source>
</reference>
<comment type="caution">
    <text evidence="1">The sequence shown here is derived from an EMBL/GenBank/DDBJ whole genome shotgun (WGS) entry which is preliminary data.</text>
</comment>
<evidence type="ECO:0000313" key="1">
    <source>
        <dbReference type="EMBL" id="KAJ8113379.1"/>
    </source>
</evidence>
<accession>A0ACC2IE04</accession>
<keyword evidence="2" id="KW-1185">Reference proteome</keyword>
<dbReference type="EMBL" id="JAPHNI010000257">
    <property type="protein sequence ID" value="KAJ8113379.1"/>
    <property type="molecule type" value="Genomic_DNA"/>
</dbReference>
<gene>
    <name evidence="1" type="ORF">OPT61_g4470</name>
</gene>
<protein>
    <submittedName>
        <fullName evidence="1">Uncharacterized protein</fullName>
    </submittedName>
</protein>
<sequence length="73" mass="7597">MDCTPLAAGIRAAVPRLTREYAVQPTGARLAITSGQLHALQAWCPTYTSTVLATYPGAAATGPIHTPSMMSNP</sequence>